<dbReference type="PROSITE" id="PS00675">
    <property type="entry name" value="SIGMA54_INTERACT_1"/>
    <property type="match status" value="1"/>
</dbReference>
<evidence type="ECO:0000313" key="5">
    <source>
        <dbReference type="Proteomes" id="UP000031670"/>
    </source>
</evidence>
<dbReference type="Gene3D" id="1.10.8.60">
    <property type="match status" value="1"/>
</dbReference>
<dbReference type="Gene3D" id="3.40.50.300">
    <property type="entry name" value="P-loop containing nucleotide triphosphate hydrolases"/>
    <property type="match status" value="1"/>
</dbReference>
<reference evidence="4 5" key="1">
    <citation type="submission" date="2015-01" db="EMBL/GenBank/DDBJ databases">
        <title>Vibrio sp. C5 JCM 19232 whole genome shotgun sequence.</title>
        <authorList>
            <person name="Sawabe T."/>
            <person name="Meirelles P."/>
            <person name="Feng G."/>
            <person name="Sayaka M."/>
            <person name="Hattori M."/>
            <person name="Ohkuma M."/>
        </authorList>
    </citation>
    <scope>NUCLEOTIDE SEQUENCE [LARGE SCALE GENOMIC DNA]</scope>
    <source>
        <strain evidence="4 5">JCM19232</strain>
    </source>
</reference>
<name>A0A0B8PNP5_9VIBR</name>
<dbReference type="PANTHER" id="PTHR32071:SF3">
    <property type="entry name" value="HTH-TYPE TRANSCRIPTIONAL REGULATORY PROTEIN TYRR"/>
    <property type="match status" value="1"/>
</dbReference>
<dbReference type="GO" id="GO:0005524">
    <property type="term" value="F:ATP binding"/>
    <property type="evidence" value="ECO:0007669"/>
    <property type="project" value="UniProtKB-KW"/>
</dbReference>
<dbReference type="InterPro" id="IPR025662">
    <property type="entry name" value="Sigma_54_int_dom_ATP-bd_1"/>
</dbReference>
<proteinExistence type="predicted"/>
<dbReference type="InterPro" id="IPR003593">
    <property type="entry name" value="AAA+_ATPase"/>
</dbReference>
<dbReference type="InterPro" id="IPR000014">
    <property type="entry name" value="PAS"/>
</dbReference>
<dbReference type="PANTHER" id="PTHR32071">
    <property type="entry name" value="TRANSCRIPTIONAL REGULATORY PROTEIN"/>
    <property type="match status" value="1"/>
</dbReference>
<dbReference type="PROSITE" id="PS00676">
    <property type="entry name" value="SIGMA54_INTERACT_2"/>
    <property type="match status" value="1"/>
</dbReference>
<dbReference type="Gene3D" id="3.30.450.20">
    <property type="entry name" value="PAS domain"/>
    <property type="match status" value="1"/>
</dbReference>
<feature type="domain" description="Sigma-54 factor interaction" evidence="3">
    <location>
        <begin position="131"/>
        <end position="358"/>
    </location>
</feature>
<dbReference type="Pfam" id="PF00158">
    <property type="entry name" value="Sigma54_activat"/>
    <property type="match status" value="1"/>
</dbReference>
<dbReference type="InterPro" id="IPR025943">
    <property type="entry name" value="Sigma_54_int_dom_ATP-bd_2"/>
</dbReference>
<dbReference type="Pfam" id="PF25601">
    <property type="entry name" value="AAA_lid_14"/>
    <property type="match status" value="1"/>
</dbReference>
<dbReference type="GO" id="GO:0006355">
    <property type="term" value="P:regulation of DNA-templated transcription"/>
    <property type="evidence" value="ECO:0007669"/>
    <property type="project" value="InterPro"/>
</dbReference>
<evidence type="ECO:0000256" key="2">
    <source>
        <dbReference type="ARBA" id="ARBA00022840"/>
    </source>
</evidence>
<organism evidence="4 5">
    <name type="scientific">Vibrio ishigakensis</name>
    <dbReference type="NCBI Taxonomy" id="1481914"/>
    <lineage>
        <taxon>Bacteria</taxon>
        <taxon>Pseudomonadati</taxon>
        <taxon>Pseudomonadota</taxon>
        <taxon>Gammaproteobacteria</taxon>
        <taxon>Vibrionales</taxon>
        <taxon>Vibrionaceae</taxon>
        <taxon>Vibrio</taxon>
    </lineage>
</organism>
<dbReference type="Proteomes" id="UP000031670">
    <property type="component" value="Unassembled WGS sequence"/>
</dbReference>
<dbReference type="CDD" id="cd00009">
    <property type="entry name" value="AAA"/>
    <property type="match status" value="1"/>
</dbReference>
<accession>A0A0B8PNP5</accession>
<sequence>MPVERKNTELTALFNNLSEPLLSVGSNGKVDMANQSAHKLFASETLIETSISSLLPKFDYEQWREHSRQREKQKVVIRGIDYQLEAVPVYLDVEAQEPILASMVIQLRQANGDFNANEQLADHNPLGFEHFVGVSNRHKALITQAKKLAMLDQPLLIEGDTGTGKEMLARACHARSSRATKPFLVLSCASMPDDVAETELFGQAPSAGQENSPKGIFETADGGTVFLDEIGEMSSLLQSKLLRFLQDGTFRRVGEDEEVHVNVRVIASTKHTLEQLIESGSFREDLYFRLNVLNLKIPPLRERSSDIEALLDMFSVKYASQLGIDKPVLADDVLPALASYPWPGNIREFENAVLRALTELDGDELCAHHFHLPNLESFAALEAKLDLDGSLDQIMKRHESAVLDKLYQAFPSTVNWQNVWRSRIPLSPISFEIME</sequence>
<dbReference type="InterPro" id="IPR002078">
    <property type="entry name" value="Sigma_54_int"/>
</dbReference>
<dbReference type="FunFam" id="3.40.50.300:FF:000006">
    <property type="entry name" value="DNA-binding transcriptional regulator NtrC"/>
    <property type="match status" value="1"/>
</dbReference>
<dbReference type="SUPFAM" id="SSF52540">
    <property type="entry name" value="P-loop containing nucleoside triphosphate hydrolases"/>
    <property type="match status" value="1"/>
</dbReference>
<dbReference type="SMART" id="SM00091">
    <property type="entry name" value="PAS"/>
    <property type="match status" value="1"/>
</dbReference>
<dbReference type="AlphaFoldDB" id="A0A0B8PNP5"/>
<dbReference type="SMART" id="SM00382">
    <property type="entry name" value="AAA"/>
    <property type="match status" value="1"/>
</dbReference>
<dbReference type="EMBL" id="BBSA01000014">
    <property type="protein sequence ID" value="GAM64778.1"/>
    <property type="molecule type" value="Genomic_DNA"/>
</dbReference>
<gene>
    <name evidence="4" type="ORF">JCM19232_4470</name>
</gene>
<evidence type="ECO:0000256" key="1">
    <source>
        <dbReference type="ARBA" id="ARBA00022741"/>
    </source>
</evidence>
<protein>
    <submittedName>
        <fullName evidence="4">Transcriptional repressor protein tyrR</fullName>
    </submittedName>
</protein>
<evidence type="ECO:0000313" key="4">
    <source>
        <dbReference type="EMBL" id="GAM64778.1"/>
    </source>
</evidence>
<keyword evidence="2" id="KW-0067">ATP-binding</keyword>
<dbReference type="InterPro" id="IPR058031">
    <property type="entry name" value="AAA_lid_NorR"/>
</dbReference>
<dbReference type="PROSITE" id="PS50045">
    <property type="entry name" value="SIGMA54_INTERACT_4"/>
    <property type="match status" value="1"/>
</dbReference>
<reference evidence="4 5" key="2">
    <citation type="submission" date="2015-01" db="EMBL/GenBank/DDBJ databases">
        <authorList>
            <consortium name="NBRP consortium"/>
            <person name="Sawabe T."/>
            <person name="Meirelles P."/>
            <person name="Feng G."/>
            <person name="Sayaka M."/>
            <person name="Hattori M."/>
            <person name="Ohkuma M."/>
        </authorList>
    </citation>
    <scope>NUCLEOTIDE SEQUENCE [LARGE SCALE GENOMIC DNA]</scope>
    <source>
        <strain evidence="4 5">JCM19232</strain>
    </source>
</reference>
<keyword evidence="1" id="KW-0547">Nucleotide-binding</keyword>
<comment type="caution">
    <text evidence="4">The sequence shown here is derived from an EMBL/GenBank/DDBJ whole genome shotgun (WGS) entry which is preliminary data.</text>
</comment>
<dbReference type="InterPro" id="IPR027417">
    <property type="entry name" value="P-loop_NTPase"/>
</dbReference>
<evidence type="ECO:0000259" key="3">
    <source>
        <dbReference type="PROSITE" id="PS50045"/>
    </source>
</evidence>